<dbReference type="InterPro" id="IPR022907">
    <property type="entry name" value="VapC_family"/>
</dbReference>
<keyword evidence="11" id="KW-1185">Reference proteome</keyword>
<feature type="binding site" evidence="8">
    <location>
        <position position="6"/>
    </location>
    <ligand>
        <name>Mg(2+)</name>
        <dbReference type="ChEBI" id="CHEBI:18420"/>
    </ligand>
</feature>
<dbReference type="SUPFAM" id="SSF88723">
    <property type="entry name" value="PIN domain-like"/>
    <property type="match status" value="1"/>
</dbReference>
<comment type="cofactor">
    <cofactor evidence="1 8">
        <name>Mg(2+)</name>
        <dbReference type="ChEBI" id="CHEBI:18420"/>
    </cofactor>
</comment>
<evidence type="ECO:0000256" key="5">
    <source>
        <dbReference type="ARBA" id="ARBA00022801"/>
    </source>
</evidence>
<keyword evidence="6 8" id="KW-0460">Magnesium</keyword>
<keyword evidence="5 8" id="KW-0378">Hydrolase</keyword>
<dbReference type="EC" id="3.1.-.-" evidence="8"/>
<keyword evidence="2 8" id="KW-1277">Toxin-antitoxin system</keyword>
<comment type="similarity">
    <text evidence="7 8">Belongs to the PINc/VapC protein family.</text>
</comment>
<feature type="binding site" evidence="8">
    <location>
        <position position="97"/>
    </location>
    <ligand>
        <name>Mg(2+)</name>
        <dbReference type="ChEBI" id="CHEBI:18420"/>
    </ligand>
</feature>
<feature type="domain" description="PIN" evidence="9">
    <location>
        <begin position="3"/>
        <end position="124"/>
    </location>
</feature>
<dbReference type="RefSeq" id="WP_264489533.1">
    <property type="nucleotide sequence ID" value="NZ_JAPDDT010000014.1"/>
</dbReference>
<comment type="function">
    <text evidence="8">Toxic component of a toxin-antitoxin (TA) system. An RNase.</text>
</comment>
<keyword evidence="3 8" id="KW-0540">Nuclease</keyword>
<dbReference type="PANTHER" id="PTHR33653:SF1">
    <property type="entry name" value="RIBONUCLEASE VAPC2"/>
    <property type="match status" value="1"/>
</dbReference>
<evidence type="ECO:0000256" key="7">
    <source>
        <dbReference type="ARBA" id="ARBA00038093"/>
    </source>
</evidence>
<evidence type="ECO:0000256" key="1">
    <source>
        <dbReference type="ARBA" id="ARBA00001946"/>
    </source>
</evidence>
<proteinExistence type="inferred from homology"/>
<accession>A0ABT3GPI4</accession>
<gene>
    <name evidence="8" type="primary">vapC</name>
    <name evidence="10" type="ORF">OKA05_22885</name>
</gene>
<dbReference type="CDD" id="cd18745">
    <property type="entry name" value="PIN_VapC4-5_FitB-like"/>
    <property type="match status" value="1"/>
</dbReference>
<dbReference type="Pfam" id="PF01850">
    <property type="entry name" value="PIN"/>
    <property type="match status" value="1"/>
</dbReference>
<dbReference type="Gene3D" id="3.40.50.1010">
    <property type="entry name" value="5'-nuclease"/>
    <property type="match status" value="1"/>
</dbReference>
<keyword evidence="4 8" id="KW-0479">Metal-binding</keyword>
<evidence type="ECO:0000256" key="4">
    <source>
        <dbReference type="ARBA" id="ARBA00022723"/>
    </source>
</evidence>
<name>A0ABT3GPI4_9BACT</name>
<reference evidence="10 11" key="1">
    <citation type="submission" date="2022-10" db="EMBL/GenBank/DDBJ databases">
        <title>Luteolibacter arcticus strain CCTCC AB 2014275, whole genome shotgun sequencing project.</title>
        <authorList>
            <person name="Zhao G."/>
            <person name="Shen L."/>
        </authorList>
    </citation>
    <scope>NUCLEOTIDE SEQUENCE [LARGE SCALE GENOMIC DNA]</scope>
    <source>
        <strain evidence="10 11">CCTCC AB 2014275</strain>
    </source>
</reference>
<evidence type="ECO:0000256" key="8">
    <source>
        <dbReference type="HAMAP-Rule" id="MF_00265"/>
    </source>
</evidence>
<dbReference type="InterPro" id="IPR029060">
    <property type="entry name" value="PIN-like_dom_sf"/>
</dbReference>
<dbReference type="EMBL" id="JAPDDT010000014">
    <property type="protein sequence ID" value="MCW1925425.1"/>
    <property type="molecule type" value="Genomic_DNA"/>
</dbReference>
<keyword evidence="8" id="KW-0800">Toxin</keyword>
<sequence>MKYLLDTNACIQAMRGHSQVTAHLKSHAPDDCGVSMVSVFELFAGVERCREPERESAKVIAFLTPLHLLPFDWDSALRTAAIRWELEKAGKKIGPYDLQLAGQALALDLTLVSHNVREFQRVSGLRIEDWEV</sequence>
<evidence type="ECO:0000313" key="11">
    <source>
        <dbReference type="Proteomes" id="UP001320876"/>
    </source>
</evidence>
<dbReference type="PANTHER" id="PTHR33653">
    <property type="entry name" value="RIBONUCLEASE VAPC2"/>
    <property type="match status" value="1"/>
</dbReference>
<dbReference type="InterPro" id="IPR050556">
    <property type="entry name" value="Type_II_TA_system_RNase"/>
</dbReference>
<dbReference type="HAMAP" id="MF_00265">
    <property type="entry name" value="VapC_Nob1"/>
    <property type="match status" value="1"/>
</dbReference>
<dbReference type="Proteomes" id="UP001320876">
    <property type="component" value="Unassembled WGS sequence"/>
</dbReference>
<comment type="caution">
    <text evidence="10">The sequence shown here is derived from an EMBL/GenBank/DDBJ whole genome shotgun (WGS) entry which is preliminary data.</text>
</comment>
<evidence type="ECO:0000256" key="2">
    <source>
        <dbReference type="ARBA" id="ARBA00022649"/>
    </source>
</evidence>
<protein>
    <recommendedName>
        <fullName evidence="8">Ribonuclease VapC</fullName>
        <shortName evidence="8">RNase VapC</shortName>
        <ecNumber evidence="8">3.1.-.-</ecNumber>
    </recommendedName>
    <alternativeName>
        <fullName evidence="8">Toxin VapC</fullName>
    </alternativeName>
</protein>
<evidence type="ECO:0000256" key="3">
    <source>
        <dbReference type="ARBA" id="ARBA00022722"/>
    </source>
</evidence>
<evidence type="ECO:0000256" key="6">
    <source>
        <dbReference type="ARBA" id="ARBA00022842"/>
    </source>
</evidence>
<evidence type="ECO:0000259" key="9">
    <source>
        <dbReference type="Pfam" id="PF01850"/>
    </source>
</evidence>
<organism evidence="10 11">
    <name type="scientific">Luteolibacter arcticus</name>
    <dbReference type="NCBI Taxonomy" id="1581411"/>
    <lineage>
        <taxon>Bacteria</taxon>
        <taxon>Pseudomonadati</taxon>
        <taxon>Verrucomicrobiota</taxon>
        <taxon>Verrucomicrobiia</taxon>
        <taxon>Verrucomicrobiales</taxon>
        <taxon>Verrucomicrobiaceae</taxon>
        <taxon>Luteolibacter</taxon>
    </lineage>
</organism>
<dbReference type="InterPro" id="IPR002716">
    <property type="entry name" value="PIN_dom"/>
</dbReference>
<evidence type="ECO:0000313" key="10">
    <source>
        <dbReference type="EMBL" id="MCW1925425.1"/>
    </source>
</evidence>